<protein>
    <recommendedName>
        <fullName evidence="1">Reverse transcriptase zinc-binding domain-containing protein</fullName>
    </recommendedName>
</protein>
<accession>A0A7J6X2E8</accession>
<gene>
    <name evidence="2" type="ORF">FRX31_007445</name>
</gene>
<feature type="domain" description="Reverse transcriptase zinc-binding" evidence="1">
    <location>
        <begin position="53"/>
        <end position="140"/>
    </location>
</feature>
<keyword evidence="3" id="KW-1185">Reference proteome</keyword>
<reference evidence="2 3" key="1">
    <citation type="submission" date="2020-06" db="EMBL/GenBank/DDBJ databases">
        <title>Transcriptomic and genomic resources for Thalictrum thalictroides and T. hernandezii: Facilitating candidate gene discovery in an emerging model plant lineage.</title>
        <authorList>
            <person name="Arias T."/>
            <person name="Riano-Pachon D.M."/>
            <person name="Di Stilio V.S."/>
        </authorList>
    </citation>
    <scope>NUCLEOTIDE SEQUENCE [LARGE SCALE GENOMIC DNA]</scope>
    <source>
        <strain evidence="3">cv. WT478/WT964</strain>
        <tissue evidence="2">Leaves</tissue>
    </source>
</reference>
<feature type="non-terminal residue" evidence="2">
    <location>
        <position position="155"/>
    </location>
</feature>
<comment type="caution">
    <text evidence="2">The sequence shown here is derived from an EMBL/GenBank/DDBJ whole genome shotgun (WGS) entry which is preliminary data.</text>
</comment>
<sequence length="155" mass="18439">MEGKGVWSLQLWRSLFRKSERRELQSLNDILGEMVINGEKDEWEWIWAKEISFTVKSFYNQLWFSKQSDERLAMEFPYKLVWEVDIPTNVKVFMWSLFQGRTLTVNRLMHLGWHLASKCVLCNEEESTLHLFQGCTVTSELRRRLCGNSQATEQL</sequence>
<name>A0A7J6X2E8_THATH</name>
<dbReference type="InterPro" id="IPR026960">
    <property type="entry name" value="RVT-Znf"/>
</dbReference>
<dbReference type="AlphaFoldDB" id="A0A7J6X2E8"/>
<dbReference type="EMBL" id="JABWDY010007403">
    <property type="protein sequence ID" value="KAF5202968.1"/>
    <property type="molecule type" value="Genomic_DNA"/>
</dbReference>
<evidence type="ECO:0000259" key="1">
    <source>
        <dbReference type="Pfam" id="PF13966"/>
    </source>
</evidence>
<evidence type="ECO:0000313" key="3">
    <source>
        <dbReference type="Proteomes" id="UP000554482"/>
    </source>
</evidence>
<organism evidence="2 3">
    <name type="scientific">Thalictrum thalictroides</name>
    <name type="common">Rue-anemone</name>
    <name type="synonym">Anemone thalictroides</name>
    <dbReference type="NCBI Taxonomy" id="46969"/>
    <lineage>
        <taxon>Eukaryota</taxon>
        <taxon>Viridiplantae</taxon>
        <taxon>Streptophyta</taxon>
        <taxon>Embryophyta</taxon>
        <taxon>Tracheophyta</taxon>
        <taxon>Spermatophyta</taxon>
        <taxon>Magnoliopsida</taxon>
        <taxon>Ranunculales</taxon>
        <taxon>Ranunculaceae</taxon>
        <taxon>Thalictroideae</taxon>
        <taxon>Thalictrum</taxon>
    </lineage>
</organism>
<proteinExistence type="predicted"/>
<evidence type="ECO:0000313" key="2">
    <source>
        <dbReference type="EMBL" id="KAF5202968.1"/>
    </source>
</evidence>
<dbReference type="Proteomes" id="UP000554482">
    <property type="component" value="Unassembled WGS sequence"/>
</dbReference>
<dbReference type="OrthoDB" id="686619at2759"/>
<dbReference type="Pfam" id="PF13966">
    <property type="entry name" value="zf-RVT"/>
    <property type="match status" value="1"/>
</dbReference>